<dbReference type="PROSITE" id="PS51318">
    <property type="entry name" value="TAT"/>
    <property type="match status" value="1"/>
</dbReference>
<name>D8JW78_HYPDA</name>
<dbReference type="OrthoDB" id="7630100at2"/>
<dbReference type="InterPro" id="IPR021457">
    <property type="entry name" value="DUF3108"/>
</dbReference>
<protein>
    <recommendedName>
        <fullName evidence="4">DUF3108 domain-containing protein</fullName>
    </recommendedName>
</protein>
<accession>D8JW78</accession>
<dbReference type="EMBL" id="CP002083">
    <property type="protein sequence ID" value="ADJ24957.1"/>
    <property type="molecule type" value="Genomic_DNA"/>
</dbReference>
<dbReference type="HOGENOM" id="CLU_072063_0_0_5"/>
<dbReference type="Proteomes" id="UP000002033">
    <property type="component" value="Chromosome"/>
</dbReference>
<sequence precursor="true">MNYSNVVGRRRLARSGALAATIAALVAGPAAAGDQARDQAWPNQVNARYKLTFNGFEVGAYNFTSKYSGETYSATGKTEISALFGAFKWTGTFTGSGSVDKSGPRPVAYQMSYKTKKKLTSVTLGFDPAGVKTIALVPNKPPNPETIKVTPDNLKHVFDPISATLAISNATGSDACNRTIPIFDGKARFDLRLSLKGREAIKEQRPSGQPKELLICRVKYVPIAGHKPKDFEKPWIDYDHIEIALRAIPSAGIYVPYRISVPSSVGPAVMTADQINIIAADNAQIALRQ</sequence>
<evidence type="ECO:0000313" key="3">
    <source>
        <dbReference type="Proteomes" id="UP000002033"/>
    </source>
</evidence>
<evidence type="ECO:0008006" key="4">
    <source>
        <dbReference type="Google" id="ProtNLM"/>
    </source>
</evidence>
<proteinExistence type="predicted"/>
<evidence type="ECO:0000256" key="1">
    <source>
        <dbReference type="SAM" id="SignalP"/>
    </source>
</evidence>
<dbReference type="AlphaFoldDB" id="D8JW78"/>
<organism evidence="2 3">
    <name type="scientific">Hyphomicrobium denitrificans (strain ATCC 51888 / DSM 1869 / NCIMB 11706 / TK 0415)</name>
    <dbReference type="NCBI Taxonomy" id="582899"/>
    <lineage>
        <taxon>Bacteria</taxon>
        <taxon>Pseudomonadati</taxon>
        <taxon>Pseudomonadota</taxon>
        <taxon>Alphaproteobacteria</taxon>
        <taxon>Hyphomicrobiales</taxon>
        <taxon>Hyphomicrobiaceae</taxon>
        <taxon>Hyphomicrobium</taxon>
    </lineage>
</organism>
<feature type="signal peptide" evidence="1">
    <location>
        <begin position="1"/>
        <end position="32"/>
    </location>
</feature>
<dbReference type="STRING" id="582899.Hden_3162"/>
<feature type="chain" id="PRO_5003116248" description="DUF3108 domain-containing protein" evidence="1">
    <location>
        <begin position="33"/>
        <end position="289"/>
    </location>
</feature>
<dbReference type="Pfam" id="PF11306">
    <property type="entry name" value="DUF3108"/>
    <property type="match status" value="1"/>
</dbReference>
<reference evidence="3" key="1">
    <citation type="journal article" date="2011" name="J. Bacteriol.">
        <title>Genome sequences of eight morphologically diverse alphaproteobacteria.</title>
        <authorList>
            <consortium name="US DOE Joint Genome Institute"/>
            <person name="Brown P.J."/>
            <person name="Kysela D.T."/>
            <person name="Buechlein A."/>
            <person name="Hemmerich C."/>
            <person name="Brun Y.V."/>
        </authorList>
    </citation>
    <scope>NUCLEOTIDE SEQUENCE [LARGE SCALE GENOMIC DNA]</scope>
    <source>
        <strain evidence="3">ATCC 51888 / DSM 1869 / NCIB 11706 / TK 0415</strain>
    </source>
</reference>
<gene>
    <name evidence="2" type="ordered locus">Hden_3162</name>
</gene>
<dbReference type="eggNOG" id="COG3064">
    <property type="taxonomic scope" value="Bacteria"/>
</dbReference>
<dbReference type="KEGG" id="hdn:Hden_3162"/>
<dbReference type="InterPro" id="IPR006311">
    <property type="entry name" value="TAT_signal"/>
</dbReference>
<keyword evidence="3" id="KW-1185">Reference proteome</keyword>
<dbReference type="RefSeq" id="WP_013217116.1">
    <property type="nucleotide sequence ID" value="NC_014313.1"/>
</dbReference>
<evidence type="ECO:0000313" key="2">
    <source>
        <dbReference type="EMBL" id="ADJ24957.1"/>
    </source>
</evidence>
<keyword evidence="1" id="KW-0732">Signal</keyword>